<evidence type="ECO:0000313" key="2">
    <source>
        <dbReference type="EMBL" id="GAX25409.1"/>
    </source>
</evidence>
<dbReference type="OrthoDB" id="44457at2759"/>
<dbReference type="InParanoid" id="A0A1Z5KGM4"/>
<evidence type="ECO:0000313" key="3">
    <source>
        <dbReference type="Proteomes" id="UP000198406"/>
    </source>
</evidence>
<keyword evidence="3" id="KW-1185">Reference proteome</keyword>
<dbReference type="Proteomes" id="UP000198406">
    <property type="component" value="Unassembled WGS sequence"/>
</dbReference>
<keyword evidence="1" id="KW-0175">Coiled coil</keyword>
<reference evidence="2 3" key="1">
    <citation type="journal article" date="2015" name="Plant Cell">
        <title>Oil accumulation by the oleaginous diatom Fistulifera solaris as revealed by the genome and transcriptome.</title>
        <authorList>
            <person name="Tanaka T."/>
            <person name="Maeda Y."/>
            <person name="Veluchamy A."/>
            <person name="Tanaka M."/>
            <person name="Abida H."/>
            <person name="Marechal E."/>
            <person name="Bowler C."/>
            <person name="Muto M."/>
            <person name="Sunaga Y."/>
            <person name="Tanaka M."/>
            <person name="Yoshino T."/>
            <person name="Taniguchi T."/>
            <person name="Fukuda Y."/>
            <person name="Nemoto M."/>
            <person name="Matsumoto M."/>
            <person name="Wong P.S."/>
            <person name="Aburatani S."/>
            <person name="Fujibuchi W."/>
        </authorList>
    </citation>
    <scope>NUCLEOTIDE SEQUENCE [LARGE SCALE GENOMIC DNA]</scope>
    <source>
        <strain evidence="2 3">JPCC DA0580</strain>
    </source>
</reference>
<proteinExistence type="predicted"/>
<feature type="coiled-coil region" evidence="1">
    <location>
        <begin position="280"/>
        <end position="339"/>
    </location>
</feature>
<accession>A0A1Z5KGM4</accession>
<name>A0A1Z5KGM4_FISSO</name>
<dbReference type="EMBL" id="BDSP01000223">
    <property type="protein sequence ID" value="GAX25409.1"/>
    <property type="molecule type" value="Genomic_DNA"/>
</dbReference>
<evidence type="ECO:0000256" key="1">
    <source>
        <dbReference type="SAM" id="Coils"/>
    </source>
</evidence>
<sequence length="425" mass="49086">MDYHLVPSTDEHAAPEHQLPKWILDYFEWHKKVRRQFPGSELFRNPNAPPILIRTCLGLCGGLNDRLGQLPWDIYLANQTGRVLLIHWHRPAPLEHFLTPNEVDWTVPLDVEGFFNKEGTIVSREGMRKARAIPDLFDGFASANPEKDFWSEHLDLSLQRATSGRFKSEKVLRHRLLGHINEEELEARLRALGETDTIHWTPSFGNIFFAFFKLSDPIQQKLEYIFRELGLRPKEYSAVHCRVRHPKAMPQSMMVKGKNEDYPADKSGLPWEGKAKEFAIETATKAIKCIKARLRKKEEKVYFFSDSNDLVRYIAHDLLQEENNAVINVEKEAEDIVRTMHIVARNALEENAHIDRQKGRDIPAYYGTFLDLFLAINSRCLSYGIGYYAIFAAKISGTQCKLLYQEEYWGGEDNKRANSHVCSVD</sequence>
<protein>
    <submittedName>
        <fullName evidence="2">Uncharacterized protein</fullName>
    </submittedName>
</protein>
<organism evidence="2 3">
    <name type="scientific">Fistulifera solaris</name>
    <name type="common">Oleaginous diatom</name>
    <dbReference type="NCBI Taxonomy" id="1519565"/>
    <lineage>
        <taxon>Eukaryota</taxon>
        <taxon>Sar</taxon>
        <taxon>Stramenopiles</taxon>
        <taxon>Ochrophyta</taxon>
        <taxon>Bacillariophyta</taxon>
        <taxon>Bacillariophyceae</taxon>
        <taxon>Bacillariophycidae</taxon>
        <taxon>Naviculales</taxon>
        <taxon>Naviculaceae</taxon>
        <taxon>Fistulifera</taxon>
    </lineage>
</organism>
<gene>
    <name evidence="2" type="ORF">FisN_5Lh511</name>
</gene>
<dbReference type="AlphaFoldDB" id="A0A1Z5KGM4"/>
<comment type="caution">
    <text evidence="2">The sequence shown here is derived from an EMBL/GenBank/DDBJ whole genome shotgun (WGS) entry which is preliminary data.</text>
</comment>